<proteinExistence type="inferred from homology"/>
<comment type="subcellular location">
    <subcellularLocation>
        <location evidence="1">Nucleus</location>
    </subcellularLocation>
</comment>
<sequence length="369" mass="41272">MDPSSNAISVRPFDCSRIVAPSDHQESKLFEYVIASNEAQNSNVDHADSAIASDEARNPVDCISASETSTELTSEFNEATSRADSSGGNFNSIAEVNKALFDDSCNAIPSLRFPQKLWRIVNECRSGAIGWGPDGLSVLVDYDSFQREYLNGSDSGLFKTSNMASFIRQLNLYGFRKLTSHNRDMFGAKTVCVRGGGLEQKVHEFLHENFRQGRLDLLSRVCRKTGVKKNSQLARQAKLLKEARMMKVEADETRGTGMTRLQRCQLALTEALAQATRQYHMEKKLWLNSTQNNTSDKDQLDINCKRQSAEPLKIEILFQDLSQLQNVESMPIIDPAGLENVIDSQERIQWSEVYTLPGENGVTISVPYL</sequence>
<keyword evidence="4" id="KW-0539">Nucleus</keyword>
<keyword evidence="8" id="KW-1185">Reference proteome</keyword>
<comment type="caution">
    <text evidence="7">The sequence shown here is derived from an EMBL/GenBank/DDBJ whole genome shotgun (WGS) entry which is preliminary data.</text>
</comment>
<evidence type="ECO:0000256" key="3">
    <source>
        <dbReference type="ARBA" id="ARBA00023125"/>
    </source>
</evidence>
<evidence type="ECO:0000313" key="8">
    <source>
        <dbReference type="Proteomes" id="UP000215335"/>
    </source>
</evidence>
<feature type="domain" description="HSF-type DNA-binding" evidence="6">
    <location>
        <begin position="109"/>
        <end position="224"/>
    </location>
</feature>
<dbReference type="EMBL" id="NNAY01004651">
    <property type="protein sequence ID" value="OXU17604.1"/>
    <property type="molecule type" value="Genomic_DNA"/>
</dbReference>
<comment type="similarity">
    <text evidence="2 5">Belongs to the HSF family.</text>
</comment>
<dbReference type="GO" id="GO:0005634">
    <property type="term" value="C:nucleus"/>
    <property type="evidence" value="ECO:0007669"/>
    <property type="project" value="UniProtKB-SubCell"/>
</dbReference>
<evidence type="ECO:0000256" key="4">
    <source>
        <dbReference type="ARBA" id="ARBA00023242"/>
    </source>
</evidence>
<evidence type="ECO:0000256" key="1">
    <source>
        <dbReference type="ARBA" id="ARBA00004123"/>
    </source>
</evidence>
<dbReference type="GO" id="GO:0003700">
    <property type="term" value="F:DNA-binding transcription factor activity"/>
    <property type="evidence" value="ECO:0007669"/>
    <property type="project" value="InterPro"/>
</dbReference>
<dbReference type="InterPro" id="IPR000232">
    <property type="entry name" value="HSF_DNA-bd"/>
</dbReference>
<evidence type="ECO:0000256" key="2">
    <source>
        <dbReference type="ARBA" id="ARBA00006403"/>
    </source>
</evidence>
<dbReference type="AlphaFoldDB" id="A0A232EGY9"/>
<accession>A0A232EGY9</accession>
<protein>
    <recommendedName>
        <fullName evidence="6">HSF-type DNA-binding domain-containing protein</fullName>
    </recommendedName>
</protein>
<dbReference type="PANTHER" id="PTHR10015:SF465">
    <property type="entry name" value="HSF-TYPE DNA-BINDING DOMAIN-CONTAINING PROTEIN"/>
    <property type="match status" value="1"/>
</dbReference>
<dbReference type="InterPro" id="IPR036388">
    <property type="entry name" value="WH-like_DNA-bd_sf"/>
</dbReference>
<keyword evidence="3" id="KW-0238">DNA-binding</keyword>
<dbReference type="Pfam" id="PF00447">
    <property type="entry name" value="HSF_DNA-bind"/>
    <property type="match status" value="1"/>
</dbReference>
<evidence type="ECO:0000259" key="6">
    <source>
        <dbReference type="SMART" id="SM00415"/>
    </source>
</evidence>
<dbReference type="SUPFAM" id="SSF46785">
    <property type="entry name" value="Winged helix' DNA-binding domain"/>
    <property type="match status" value="1"/>
</dbReference>
<gene>
    <name evidence="7" type="ORF">TSAR_008517</name>
</gene>
<evidence type="ECO:0000313" key="7">
    <source>
        <dbReference type="EMBL" id="OXU17604.1"/>
    </source>
</evidence>
<dbReference type="Gene3D" id="1.10.10.10">
    <property type="entry name" value="Winged helix-like DNA-binding domain superfamily/Winged helix DNA-binding domain"/>
    <property type="match status" value="1"/>
</dbReference>
<dbReference type="InterPro" id="IPR036390">
    <property type="entry name" value="WH_DNA-bd_sf"/>
</dbReference>
<dbReference type="OrthoDB" id="6418155at2759"/>
<dbReference type="GO" id="GO:0043565">
    <property type="term" value="F:sequence-specific DNA binding"/>
    <property type="evidence" value="ECO:0007669"/>
    <property type="project" value="InterPro"/>
</dbReference>
<dbReference type="Proteomes" id="UP000215335">
    <property type="component" value="Unassembled WGS sequence"/>
</dbReference>
<organism evidence="7 8">
    <name type="scientific">Trichomalopsis sarcophagae</name>
    <dbReference type="NCBI Taxonomy" id="543379"/>
    <lineage>
        <taxon>Eukaryota</taxon>
        <taxon>Metazoa</taxon>
        <taxon>Ecdysozoa</taxon>
        <taxon>Arthropoda</taxon>
        <taxon>Hexapoda</taxon>
        <taxon>Insecta</taxon>
        <taxon>Pterygota</taxon>
        <taxon>Neoptera</taxon>
        <taxon>Endopterygota</taxon>
        <taxon>Hymenoptera</taxon>
        <taxon>Apocrita</taxon>
        <taxon>Proctotrupomorpha</taxon>
        <taxon>Chalcidoidea</taxon>
        <taxon>Pteromalidae</taxon>
        <taxon>Pteromalinae</taxon>
        <taxon>Trichomalopsis</taxon>
    </lineage>
</organism>
<dbReference type="STRING" id="543379.A0A232EGY9"/>
<dbReference type="PANTHER" id="PTHR10015">
    <property type="entry name" value="HEAT SHOCK TRANSCRIPTION FACTOR"/>
    <property type="match status" value="1"/>
</dbReference>
<reference evidence="7 8" key="1">
    <citation type="journal article" date="2017" name="Curr. Biol.">
        <title>The Evolution of Venom by Co-option of Single-Copy Genes.</title>
        <authorList>
            <person name="Martinson E.O."/>
            <person name="Mrinalini"/>
            <person name="Kelkar Y.D."/>
            <person name="Chang C.H."/>
            <person name="Werren J.H."/>
        </authorList>
    </citation>
    <scope>NUCLEOTIDE SEQUENCE [LARGE SCALE GENOMIC DNA]</scope>
    <source>
        <strain evidence="7 8">Alberta</strain>
        <tissue evidence="7">Whole body</tissue>
    </source>
</reference>
<evidence type="ECO:0000256" key="5">
    <source>
        <dbReference type="RuleBase" id="RU004020"/>
    </source>
</evidence>
<dbReference type="SMART" id="SM00415">
    <property type="entry name" value="HSF"/>
    <property type="match status" value="1"/>
</dbReference>
<name>A0A232EGY9_9HYME</name>